<dbReference type="AlphaFoldDB" id="A0A9X9WTK8"/>
<dbReference type="EMBL" id="JAAEDM010000007">
    <property type="protein sequence ID" value="MBR0670487.1"/>
    <property type="molecule type" value="Genomic_DNA"/>
</dbReference>
<sequence length="55" mass="6058">MFGAVSLRYLARTAIIVRGPATGTEYRFSGVQPVQRVARADHDALLRTGHFVQEA</sequence>
<accession>A0A9X9WTK8</accession>
<keyword evidence="2" id="KW-1185">Reference proteome</keyword>
<evidence type="ECO:0000313" key="1">
    <source>
        <dbReference type="EMBL" id="MBR0670487.1"/>
    </source>
</evidence>
<proteinExistence type="predicted"/>
<dbReference type="RefSeq" id="WP_211860849.1">
    <property type="nucleotide sequence ID" value="NZ_JAAEDM010000007.1"/>
</dbReference>
<gene>
    <name evidence="1" type="ORF">GXW76_04830</name>
</gene>
<reference evidence="1" key="1">
    <citation type="submission" date="2020-01" db="EMBL/GenBank/DDBJ databases">
        <authorList>
            <person name="Rat A."/>
        </authorList>
    </citation>
    <scope>NUCLEOTIDE SEQUENCE</scope>
    <source>
        <strain evidence="1">LMG 31231</strain>
    </source>
</reference>
<evidence type="ECO:0000313" key="2">
    <source>
        <dbReference type="Proteomes" id="UP001138751"/>
    </source>
</evidence>
<dbReference type="Proteomes" id="UP001138751">
    <property type="component" value="Unassembled WGS sequence"/>
</dbReference>
<organism evidence="1 2">
    <name type="scientific">Neoroseomonas soli</name>
    <dbReference type="NCBI Taxonomy" id="1081025"/>
    <lineage>
        <taxon>Bacteria</taxon>
        <taxon>Pseudomonadati</taxon>
        <taxon>Pseudomonadota</taxon>
        <taxon>Alphaproteobacteria</taxon>
        <taxon>Acetobacterales</taxon>
        <taxon>Acetobacteraceae</taxon>
        <taxon>Neoroseomonas</taxon>
    </lineage>
</organism>
<protein>
    <submittedName>
        <fullName evidence="1">Uncharacterized protein</fullName>
    </submittedName>
</protein>
<reference evidence="1" key="2">
    <citation type="journal article" date="2021" name="Syst. Appl. Microbiol.">
        <title>Roseomonas hellenica sp. nov., isolated from roots of wild-growing Alkanna tinctoria.</title>
        <authorList>
            <person name="Rat A."/>
            <person name="Naranjo H.D."/>
            <person name="Lebbe L."/>
            <person name="Cnockaert M."/>
            <person name="Krigas N."/>
            <person name="Grigoriadou K."/>
            <person name="Maloupa E."/>
            <person name="Willems A."/>
        </authorList>
    </citation>
    <scope>NUCLEOTIDE SEQUENCE</scope>
    <source>
        <strain evidence="1">LMG 31231</strain>
    </source>
</reference>
<comment type="caution">
    <text evidence="1">The sequence shown here is derived from an EMBL/GenBank/DDBJ whole genome shotgun (WGS) entry which is preliminary data.</text>
</comment>
<name>A0A9X9WTK8_9PROT</name>